<evidence type="ECO:0000256" key="4">
    <source>
        <dbReference type="PIRSR" id="PIRSR601580-3"/>
    </source>
</evidence>
<name>A0A8M1PSV3_DANRE</name>
<dbReference type="PANTHER" id="PTHR11073">
    <property type="entry name" value="CALRETICULIN AND CALNEXIN"/>
    <property type="match status" value="1"/>
</dbReference>
<dbReference type="PANTHER" id="PTHR11073:SF37">
    <property type="entry name" value="CALNEXIN-LIKE"/>
    <property type="match status" value="1"/>
</dbReference>
<comment type="subcellular location">
    <subcellularLocation>
        <location evidence="1">Endoplasmic reticulum</location>
    </subcellularLocation>
</comment>
<dbReference type="GeneTree" id="ENSGT00950000182915"/>
<dbReference type="InterPro" id="IPR001580">
    <property type="entry name" value="Calret/calnex"/>
</dbReference>
<keyword evidence="3 5" id="KW-0256">Endoplasmic reticulum</keyword>
<dbReference type="SUPFAM" id="SSF49899">
    <property type="entry name" value="Concanavalin A-like lectins/glucanases"/>
    <property type="match status" value="2"/>
</dbReference>
<dbReference type="GO" id="GO:0005789">
    <property type="term" value="C:endoplasmic reticulum membrane"/>
    <property type="evidence" value="ECO:0000318"/>
    <property type="project" value="GO_Central"/>
</dbReference>
<feature type="compositionally biased region" description="Basic and acidic residues" evidence="6">
    <location>
        <begin position="254"/>
        <end position="270"/>
    </location>
</feature>
<dbReference type="AGR" id="ZFIN:ZDB-GENE-091204-91"/>
<feature type="region of interest" description="Disordered" evidence="6">
    <location>
        <begin position="233"/>
        <end position="306"/>
    </location>
</feature>
<evidence type="ECO:0000313" key="8">
    <source>
        <dbReference type="ZFIN" id="ZDB-GENE-091204-91"/>
    </source>
</evidence>
<dbReference type="Ensembl" id="ENSDART00000133904.2">
    <property type="protein sequence ID" value="ENSDARP00000122942.1"/>
    <property type="gene ID" value="ENSDARG00000058579.7"/>
</dbReference>
<feature type="disulfide bond" evidence="4">
    <location>
        <begin position="125"/>
        <end position="159"/>
    </location>
</feature>
<evidence type="ECO:0000256" key="6">
    <source>
        <dbReference type="SAM" id="MobiDB-lite"/>
    </source>
</evidence>
<keyword evidence="5" id="KW-0143">Chaperone</keyword>
<dbReference type="GO" id="GO:0051082">
    <property type="term" value="F:unfolded protein binding"/>
    <property type="evidence" value="ECO:0007669"/>
    <property type="project" value="InterPro"/>
</dbReference>
<reference evidence="7" key="2">
    <citation type="journal article" date="2013" name="Nature">
        <title>The zebrafish reference genome sequence and its relationship to the human genome.</title>
        <authorList>
            <consortium name="Genome Reference Consortium Zebrafish"/>
            <person name="Howe K."/>
            <person name="Clark M.D."/>
            <person name="Torroja C.F."/>
            <person name="Torrance J."/>
            <person name="Berthelot C."/>
            <person name="Muffato M."/>
            <person name="Collins J.E."/>
            <person name="Humphray S."/>
            <person name="McLaren K."/>
            <person name="Matthews L."/>
            <person name="McLaren S."/>
            <person name="Sealy I."/>
            <person name="Caccamo M."/>
            <person name="Churcher C."/>
            <person name="Scott C."/>
            <person name="Barrett J.C."/>
            <person name="Koch R."/>
            <person name="Rauch G.J."/>
            <person name="White S."/>
            <person name="Chow W."/>
            <person name="Kilian B."/>
            <person name="Quintais L.T."/>
            <person name="Guerra-Assuncao J.A."/>
            <person name="Zhou Y."/>
            <person name="Gu Y."/>
            <person name="Yen J."/>
            <person name="Vogel J.H."/>
            <person name="Eyre T."/>
            <person name="Redmond S."/>
            <person name="Banerjee R."/>
            <person name="Chi J."/>
            <person name="Fu B."/>
            <person name="Langley E."/>
            <person name="Maguire S.F."/>
            <person name="Laird G.K."/>
            <person name="Lloyd D."/>
            <person name="Kenyon E."/>
            <person name="Donaldson S."/>
            <person name="Sehra H."/>
            <person name="Almeida-King J."/>
            <person name="Loveland J."/>
            <person name="Trevanion S."/>
            <person name="Jones M."/>
            <person name="Quail M."/>
            <person name="Willey D."/>
            <person name="Hunt A."/>
            <person name="Burton J."/>
            <person name="Sims S."/>
            <person name="McLay K."/>
            <person name="Plumb B."/>
            <person name="Davis J."/>
            <person name="Clee C."/>
            <person name="Oliver K."/>
            <person name="Clark R."/>
            <person name="Riddle C."/>
            <person name="Elliot D."/>
            <person name="Eliott D."/>
            <person name="Threadgold G."/>
            <person name="Harden G."/>
            <person name="Ware D."/>
            <person name="Begum S."/>
            <person name="Mortimore B."/>
            <person name="Mortimer B."/>
            <person name="Kerry G."/>
            <person name="Heath P."/>
            <person name="Phillimore B."/>
            <person name="Tracey A."/>
            <person name="Corby N."/>
            <person name="Dunn M."/>
            <person name="Johnson C."/>
            <person name="Wood J."/>
            <person name="Clark S."/>
            <person name="Pelan S."/>
            <person name="Griffiths G."/>
            <person name="Smith M."/>
            <person name="Glithero R."/>
            <person name="Howden P."/>
            <person name="Barker N."/>
            <person name="Lloyd C."/>
            <person name="Stevens C."/>
            <person name="Harley J."/>
            <person name="Holt K."/>
            <person name="Panagiotidis G."/>
            <person name="Lovell J."/>
            <person name="Beasley H."/>
            <person name="Henderson C."/>
            <person name="Gordon D."/>
            <person name="Auger K."/>
            <person name="Wright D."/>
            <person name="Collins J."/>
            <person name="Raisen C."/>
            <person name="Dyer L."/>
            <person name="Leung K."/>
            <person name="Robertson L."/>
            <person name="Ambridge K."/>
            <person name="Leongamornlert D."/>
            <person name="McGuire S."/>
            <person name="Gilderthorp R."/>
            <person name="Griffiths C."/>
            <person name="Manthravadi D."/>
            <person name="Nichol S."/>
            <person name="Barker G."/>
            <person name="Whitehead S."/>
            <person name="Kay M."/>
            <person name="Brown J."/>
            <person name="Murnane C."/>
            <person name="Gray E."/>
            <person name="Humphries M."/>
            <person name="Sycamore N."/>
            <person name="Barker D."/>
            <person name="Saunders D."/>
            <person name="Wallis J."/>
            <person name="Babbage A."/>
            <person name="Hammond S."/>
            <person name="Mashreghi-Mohammadi M."/>
            <person name="Barr L."/>
            <person name="Martin S."/>
            <person name="Wray P."/>
            <person name="Ellington A."/>
            <person name="Matthews N."/>
            <person name="Ellwood M."/>
            <person name="Woodmansey R."/>
            <person name="Clark G."/>
            <person name="Cooper J."/>
            <person name="Cooper J."/>
            <person name="Tromans A."/>
            <person name="Grafham D."/>
            <person name="Skuce C."/>
            <person name="Pandian R."/>
            <person name="Andrews R."/>
            <person name="Harrison E."/>
            <person name="Kimberley A."/>
            <person name="Garnett J."/>
            <person name="Fosker N."/>
            <person name="Hall R."/>
            <person name="Garner P."/>
            <person name="Kelly D."/>
            <person name="Bird C."/>
            <person name="Palmer S."/>
            <person name="Gehring I."/>
            <person name="Berger A."/>
            <person name="Dooley C.M."/>
            <person name="Ersan-Urun Z."/>
            <person name="Eser C."/>
            <person name="Geiger H."/>
            <person name="Geisler M."/>
            <person name="Karotki L."/>
            <person name="Kirn A."/>
            <person name="Konantz J."/>
            <person name="Konantz M."/>
            <person name="Oberlander M."/>
            <person name="Rudolph-Geiger S."/>
            <person name="Teucke M."/>
            <person name="Lanz C."/>
            <person name="Raddatz G."/>
            <person name="Osoegawa K."/>
            <person name="Zhu B."/>
            <person name="Rapp A."/>
            <person name="Widaa S."/>
            <person name="Langford C."/>
            <person name="Yang F."/>
            <person name="Schuster S.C."/>
            <person name="Carter N.P."/>
            <person name="Harrow J."/>
            <person name="Ning Z."/>
            <person name="Herrero J."/>
            <person name="Searle S.M."/>
            <person name="Enright A."/>
            <person name="Geisler R."/>
            <person name="Plasterk R.H."/>
            <person name="Lee C."/>
            <person name="Westerfield M."/>
            <person name="de Jong P.J."/>
            <person name="Zon L.I."/>
            <person name="Postlethwait J.H."/>
            <person name="Nusslein-Volhard C."/>
            <person name="Hubbard T.J."/>
            <person name="Roest Crollius H."/>
            <person name="Rogers J."/>
            <person name="Stemple D.L."/>
        </authorList>
    </citation>
    <scope>NUCLEOTIDE SEQUENCE [LARGE SCALE GENOMIC DNA]</scope>
    <source>
        <strain evidence="7">Tuebingen</strain>
    </source>
</reference>
<feature type="compositionally biased region" description="Polar residues" evidence="6">
    <location>
        <begin position="281"/>
        <end position="298"/>
    </location>
</feature>
<evidence type="ECO:0000256" key="3">
    <source>
        <dbReference type="ARBA" id="ARBA00022824"/>
    </source>
</evidence>
<dbReference type="GO" id="GO:0006457">
    <property type="term" value="P:protein folding"/>
    <property type="evidence" value="ECO:0000318"/>
    <property type="project" value="GO_Central"/>
</dbReference>
<dbReference type="InterPro" id="IPR013320">
    <property type="entry name" value="ConA-like_dom_sf"/>
</dbReference>
<comment type="similarity">
    <text evidence="2 5">Belongs to the calreticulin family.</text>
</comment>
<evidence type="ECO:0000256" key="1">
    <source>
        <dbReference type="ARBA" id="ARBA00004240"/>
    </source>
</evidence>
<dbReference type="GO" id="GO:0005509">
    <property type="term" value="F:calcium ion binding"/>
    <property type="evidence" value="ECO:0000318"/>
    <property type="project" value="GO_Central"/>
</dbReference>
<feature type="compositionally biased region" description="Basic and acidic residues" evidence="6">
    <location>
        <begin position="420"/>
        <end position="438"/>
    </location>
</feature>
<reference evidence="7" key="1">
    <citation type="submission" date="2011-07" db="UniProtKB">
        <authorList>
            <consortium name="Ensembl"/>
        </authorList>
    </citation>
    <scope>IDENTIFICATION</scope>
    <source>
        <strain evidence="7">Tuebingen</strain>
    </source>
</reference>
<accession>E9QJ85</accession>
<dbReference type="HOGENOM" id="CLU_018224_2_0_1"/>
<keyword evidence="4" id="KW-1015">Disulfide bond</keyword>
<dbReference type="STRING" id="7955.ENSDARP00000122942"/>
<evidence type="ECO:0000256" key="5">
    <source>
        <dbReference type="RuleBase" id="RU362126"/>
    </source>
</evidence>
<protein>
    <submittedName>
        <fullName evidence="7">Si:ch211-274f20.2</fullName>
    </submittedName>
</protein>
<dbReference type="OrthoDB" id="1938156at2759"/>
<gene>
    <name evidence="7 8" type="primary">si:ch211-274f20.2</name>
</gene>
<evidence type="ECO:0000313" key="7">
    <source>
        <dbReference type="Ensembl" id="ENSDARP00000122942"/>
    </source>
</evidence>
<dbReference type="Pfam" id="PF00262">
    <property type="entry name" value="Calreticulin"/>
    <property type="match status" value="1"/>
</dbReference>
<dbReference type="EMBL" id="CU468164">
    <property type="status" value="NOT_ANNOTATED_CDS"/>
    <property type="molecule type" value="Genomic_DNA"/>
</dbReference>
<dbReference type="Gene3D" id="2.60.120.200">
    <property type="match status" value="1"/>
</dbReference>
<dbReference type="GO" id="GO:0036503">
    <property type="term" value="P:ERAD pathway"/>
    <property type="evidence" value="ECO:0000318"/>
    <property type="project" value="GO_Central"/>
</dbReference>
<dbReference type="ZFIN" id="ZDB-GENE-091204-91">
    <property type="gene designation" value="si:ch211-274f20.2"/>
</dbReference>
<keyword evidence="5" id="KW-0472">Membrane</keyword>
<dbReference type="AlphaFoldDB" id="A0A8M1PSV3"/>
<dbReference type="OMA" id="QPERDQP"/>
<feature type="region of interest" description="Disordered" evidence="6">
    <location>
        <begin position="403"/>
        <end position="452"/>
    </location>
</feature>
<organism evidence="7">
    <name type="scientific">Danio rerio</name>
    <name type="common">Zebrafish</name>
    <name type="synonym">Brachydanio rerio</name>
    <dbReference type="NCBI Taxonomy" id="7955"/>
    <lineage>
        <taxon>Eukaryota</taxon>
        <taxon>Metazoa</taxon>
        <taxon>Chordata</taxon>
        <taxon>Craniata</taxon>
        <taxon>Vertebrata</taxon>
        <taxon>Euteleostomi</taxon>
        <taxon>Actinopterygii</taxon>
        <taxon>Neopterygii</taxon>
        <taxon>Teleostei</taxon>
        <taxon>Ostariophysi</taxon>
        <taxon>Cypriniformes</taxon>
        <taxon>Danionidae</taxon>
        <taxon>Danioninae</taxon>
        <taxon>Danio</taxon>
    </lineage>
</organism>
<feature type="transmembrane region" description="Helical" evidence="5">
    <location>
        <begin position="371"/>
        <end position="392"/>
    </location>
</feature>
<accession>A0A8M1PSV3</accession>
<dbReference type="KEGG" id="dre:100005358"/>
<sequence>MTVLSTDTDMMPLFFGLCLCYISGAQNVYRAVSIPDQAYFAETFDEGALDRKWVLSKAVVKHLRYNGEWAVEESIQPRLLGNKGLVLKSPGRHHAISAYLRNIYHFKDKPLILQYEVSFQKGIDCGGAYIKLLSQSDDLRLSQFSDATPYTIMFGPDKCSSNHKIHFIFSHHNPITRTYEEKHARQPEMDLSDYFTDQQAHLYTLNLYPDNTFEILVDLTLINKGSLLEDMDTPVASSDQKQEHLTNEASDLNLEQHMRSDGVDRQRNDCTEASVCEGSSRPASSGSNNPKNQPSTNTNDKDNKGKQQFTMSPIAAVGFELWSLTGDVMFDNILLCDDLEVARRWTEDTWGQRQTPGMIEKLLMATVKRPWLWGVYVFTVGLPIILFVSLMWPDKRFGPPDQDYYYKKTDEPQTDGPQDVEEHVTHDHGENQRVETKSRVVKRAPKNTEVTS</sequence>
<dbReference type="FunFam" id="2.60.120.200:FF:000430">
    <property type="entry name" value="Si:ch211-274f20.2"/>
    <property type="match status" value="1"/>
</dbReference>
<dbReference type="Bgee" id="ENSDARG00000058579">
    <property type="expression patterns" value="Expressed in intestine and 8 other cell types or tissues"/>
</dbReference>
<proteinExistence type="inferred from homology"/>
<keyword evidence="5" id="KW-0812">Transmembrane</keyword>
<keyword evidence="5" id="KW-1133">Transmembrane helix</keyword>
<evidence type="ECO:0000256" key="2">
    <source>
        <dbReference type="ARBA" id="ARBA00010983"/>
    </source>
</evidence>
<dbReference type="PRINTS" id="PR00626">
    <property type="entry name" value="CALRETICULIN"/>
</dbReference>